<gene>
    <name evidence="4" type="ORF">LN736_03725</name>
</gene>
<dbReference type="EMBL" id="JAJJPB010000002">
    <property type="protein sequence ID" value="MCC9293977.1"/>
    <property type="molecule type" value="Genomic_DNA"/>
</dbReference>
<sequence>MRSSYKIIKGDSINKDGTHDIVTVFKKQPPPKRKNNVDSPEGNYDSLIQTMLKGAAEEREKILSKASVEAEEIKKKAYDAASKKGYEDGRKRGQEKGFKSAYDEGYVKNIEKAKIEGEDIRKKADAVLKAAVEEKNRYLTEKEEEIKKFVINTVENILKEEIKNKDSLNQMVFNALSQVKNSKTFIIKSREKYCCEFKKQVDLWREQLPFKGDIFIIPDESLEEGSVVIERDNGKIVLSVDIAVKKLRKIFEGVN</sequence>
<evidence type="ECO:0000313" key="5">
    <source>
        <dbReference type="Proteomes" id="UP001165422"/>
    </source>
</evidence>
<dbReference type="RefSeq" id="WP_179977092.1">
    <property type="nucleotide sequence ID" value="NZ_JAJJPB010000002.1"/>
</dbReference>
<keyword evidence="4" id="KW-0966">Cell projection</keyword>
<organism evidence="4 5">
    <name type="scientific">Clostridium aromativorans</name>
    <dbReference type="NCBI Taxonomy" id="2836848"/>
    <lineage>
        <taxon>Bacteria</taxon>
        <taxon>Bacillati</taxon>
        <taxon>Bacillota</taxon>
        <taxon>Clostridia</taxon>
        <taxon>Eubacteriales</taxon>
        <taxon>Clostridiaceae</taxon>
        <taxon>Clostridium</taxon>
    </lineage>
</organism>
<dbReference type="PANTHER" id="PTHR34982:SF1">
    <property type="entry name" value="FLAGELLAR ASSEMBLY PROTEIN FLIH"/>
    <property type="match status" value="1"/>
</dbReference>
<comment type="caution">
    <text evidence="4">The sequence shown here is derived from an EMBL/GenBank/DDBJ whole genome shotgun (WGS) entry which is preliminary data.</text>
</comment>
<keyword evidence="3" id="KW-0175">Coiled coil</keyword>
<feature type="coiled-coil region" evidence="3">
    <location>
        <begin position="128"/>
        <end position="171"/>
    </location>
</feature>
<keyword evidence="1" id="KW-0813">Transport</keyword>
<dbReference type="PANTHER" id="PTHR34982">
    <property type="entry name" value="YOP PROTEINS TRANSLOCATION PROTEIN L"/>
    <property type="match status" value="1"/>
</dbReference>
<keyword evidence="4" id="KW-0282">Flagellum</keyword>
<evidence type="ECO:0000313" key="4">
    <source>
        <dbReference type="EMBL" id="MCC9293977.1"/>
    </source>
</evidence>
<accession>A0ABS8N2E7</accession>
<evidence type="ECO:0000256" key="3">
    <source>
        <dbReference type="SAM" id="Coils"/>
    </source>
</evidence>
<reference evidence="4" key="1">
    <citation type="submission" date="2021-11" db="EMBL/GenBank/DDBJ databases">
        <authorList>
            <person name="Qingchun L."/>
            <person name="Dong Z."/>
            <person name="Zongwei Q."/>
            <person name="Jia Z."/>
            <person name="Duotao L."/>
        </authorList>
    </citation>
    <scope>NUCLEOTIDE SEQUENCE</scope>
    <source>
        <strain evidence="4">WLY-B-L2</strain>
    </source>
</reference>
<name>A0ABS8N2E7_9CLOT</name>
<evidence type="ECO:0000256" key="2">
    <source>
        <dbReference type="ARBA" id="ARBA00022927"/>
    </source>
</evidence>
<dbReference type="InterPro" id="IPR051472">
    <property type="entry name" value="T3SS_Stator/FliH"/>
</dbReference>
<keyword evidence="2" id="KW-0653">Protein transport</keyword>
<protein>
    <submittedName>
        <fullName evidence="4">Flagellar assembly protein FliH</fullName>
    </submittedName>
</protein>
<keyword evidence="5" id="KW-1185">Reference proteome</keyword>
<evidence type="ECO:0000256" key="1">
    <source>
        <dbReference type="ARBA" id="ARBA00022448"/>
    </source>
</evidence>
<proteinExistence type="predicted"/>
<keyword evidence="4" id="KW-0969">Cilium</keyword>
<dbReference type="Proteomes" id="UP001165422">
    <property type="component" value="Unassembled WGS sequence"/>
</dbReference>